<evidence type="ECO:0000256" key="1">
    <source>
        <dbReference type="ARBA" id="ARBA00005109"/>
    </source>
</evidence>
<dbReference type="EMBL" id="CABFNQ020000679">
    <property type="protein sequence ID" value="CAH0022486.1"/>
    <property type="molecule type" value="Genomic_DNA"/>
</dbReference>
<keyword evidence="4" id="KW-0101">Branched-chain amino acid catabolism</keyword>
<dbReference type="PANTHER" id="PTHR22981">
    <property type="entry name" value="3-HYDROXYISOBUTYRATE DEHYDROGENASE-RELATED"/>
    <property type="match status" value="1"/>
</dbReference>
<evidence type="ECO:0000256" key="5">
    <source>
        <dbReference type="ARBA" id="ARBA00023002"/>
    </source>
</evidence>
<name>A0A9N9VAJ4_9HYPO</name>
<accession>A0A9N9VAJ4</accession>
<dbReference type="GO" id="GO:0051287">
    <property type="term" value="F:NAD binding"/>
    <property type="evidence" value="ECO:0007669"/>
    <property type="project" value="InterPro"/>
</dbReference>
<comment type="catalytic activity">
    <reaction evidence="7">
        <text>3-hydroxy-2-methylpropanoate + NAD(+) = 2-methyl-3-oxopropanoate + NADH + H(+)</text>
        <dbReference type="Rhea" id="RHEA:17681"/>
        <dbReference type="ChEBI" id="CHEBI:11805"/>
        <dbReference type="ChEBI" id="CHEBI:15378"/>
        <dbReference type="ChEBI" id="CHEBI:57540"/>
        <dbReference type="ChEBI" id="CHEBI:57700"/>
        <dbReference type="ChEBI" id="CHEBI:57945"/>
        <dbReference type="EC" id="1.1.1.31"/>
    </reaction>
</comment>
<dbReference type="Pfam" id="PF03446">
    <property type="entry name" value="NAD_binding_2"/>
    <property type="match status" value="1"/>
</dbReference>
<evidence type="ECO:0000313" key="11">
    <source>
        <dbReference type="EMBL" id="CAH0022486.1"/>
    </source>
</evidence>
<dbReference type="InterPro" id="IPR036291">
    <property type="entry name" value="NAD(P)-bd_dom_sf"/>
</dbReference>
<gene>
    <name evidence="11" type="ORF">CRHIZ90672A_00016296</name>
</gene>
<keyword evidence="5" id="KW-0560">Oxidoreductase</keyword>
<dbReference type="GO" id="GO:0005739">
    <property type="term" value="C:mitochondrion"/>
    <property type="evidence" value="ECO:0007669"/>
    <property type="project" value="TreeGrafter"/>
</dbReference>
<dbReference type="AlphaFoldDB" id="A0A9N9VAJ4"/>
<evidence type="ECO:0000259" key="10">
    <source>
        <dbReference type="Pfam" id="PF14833"/>
    </source>
</evidence>
<evidence type="ECO:0000256" key="8">
    <source>
        <dbReference type="PIRSR" id="PIRSR000103-1"/>
    </source>
</evidence>
<dbReference type="Proteomes" id="UP000696573">
    <property type="component" value="Unassembled WGS sequence"/>
</dbReference>
<dbReference type="Gene3D" id="3.40.50.720">
    <property type="entry name" value="NAD(P)-binding Rossmann-like Domain"/>
    <property type="match status" value="1"/>
</dbReference>
<dbReference type="FunFam" id="1.10.1040.10:FF:000006">
    <property type="entry name" value="3-hydroxyisobutyrate dehydrogenase"/>
    <property type="match status" value="1"/>
</dbReference>
<evidence type="ECO:0000256" key="6">
    <source>
        <dbReference type="ARBA" id="ARBA00023027"/>
    </source>
</evidence>
<dbReference type="PANTHER" id="PTHR22981:SF7">
    <property type="entry name" value="3-HYDROXYISOBUTYRATE DEHYDROGENASE, MITOCHONDRIAL"/>
    <property type="match status" value="1"/>
</dbReference>
<reference evidence="11" key="1">
    <citation type="submission" date="2021-10" db="EMBL/GenBank/DDBJ databases">
        <authorList>
            <person name="Piombo E."/>
        </authorList>
    </citation>
    <scope>NUCLEOTIDE SEQUENCE</scope>
</reference>
<evidence type="ECO:0000313" key="12">
    <source>
        <dbReference type="Proteomes" id="UP000696573"/>
    </source>
</evidence>
<dbReference type="InterPro" id="IPR008927">
    <property type="entry name" value="6-PGluconate_DH-like_C_sf"/>
</dbReference>
<evidence type="ECO:0000256" key="2">
    <source>
        <dbReference type="ARBA" id="ARBA00006013"/>
    </source>
</evidence>
<keyword evidence="12" id="KW-1185">Reference proteome</keyword>
<comment type="similarity">
    <text evidence="2">Belongs to the HIBADH-related family. 3-hydroxyisobutyrate dehydrogenase subfamily.</text>
</comment>
<proteinExistence type="inferred from homology"/>
<feature type="active site" evidence="8">
    <location>
        <position position="141"/>
    </location>
</feature>
<dbReference type="InterPro" id="IPR013328">
    <property type="entry name" value="6PGD_dom2"/>
</dbReference>
<dbReference type="GO" id="GO:0008442">
    <property type="term" value="F:3-hydroxyisobutyrate dehydrogenase activity"/>
    <property type="evidence" value="ECO:0007669"/>
    <property type="project" value="UniProtKB-EC"/>
</dbReference>
<dbReference type="EC" id="1.1.1.31" evidence="3"/>
<dbReference type="SUPFAM" id="SSF48179">
    <property type="entry name" value="6-phosphogluconate dehydrogenase C-terminal domain-like"/>
    <property type="match status" value="1"/>
</dbReference>
<keyword evidence="6" id="KW-0520">NAD</keyword>
<comment type="caution">
    <text evidence="11">The sequence shown here is derived from an EMBL/GenBank/DDBJ whole genome shotgun (WGS) entry which is preliminary data.</text>
</comment>
<evidence type="ECO:0000256" key="3">
    <source>
        <dbReference type="ARBA" id="ARBA00012991"/>
    </source>
</evidence>
<sequence>MSRANTIGFIGLAAKEIALKASTIISMVPTAKHVRQVYLGNDGVLPALKFLDRTEVQQTLCIDGSTIEQEESRAIAKTLKDEGAEMIDAPVSGGVVGAERATLAIMVGASKEAFERSKPVLEPMGRRVTHCGDNGAGLAAKIANNTYTDKRNVREAMLLGKKLGLEPQVLANIINESTGRCWSSVSNNPVPEVNIEDASPPAQRDYQGGFVTKLAHKDLALAVSASGSVGLPLHLGKFVEQLYRPLAQPESPYSNRDFSSIYKVFESES</sequence>
<dbReference type="GO" id="GO:0006574">
    <property type="term" value="P:L-valine catabolic process"/>
    <property type="evidence" value="ECO:0007669"/>
    <property type="project" value="TreeGrafter"/>
</dbReference>
<dbReference type="Gene3D" id="1.10.1040.10">
    <property type="entry name" value="N-(1-d-carboxylethyl)-l-norvaline Dehydrogenase, domain 2"/>
    <property type="match status" value="1"/>
</dbReference>
<feature type="domain" description="3-hydroxyisobutyrate dehydrogenase-like NAD-binding" evidence="10">
    <location>
        <begin position="135"/>
        <end position="264"/>
    </location>
</feature>
<organism evidence="11 12">
    <name type="scientific">Clonostachys rhizophaga</name>
    <dbReference type="NCBI Taxonomy" id="160324"/>
    <lineage>
        <taxon>Eukaryota</taxon>
        <taxon>Fungi</taxon>
        <taxon>Dikarya</taxon>
        <taxon>Ascomycota</taxon>
        <taxon>Pezizomycotina</taxon>
        <taxon>Sordariomycetes</taxon>
        <taxon>Hypocreomycetidae</taxon>
        <taxon>Hypocreales</taxon>
        <taxon>Bionectriaceae</taxon>
        <taxon>Clonostachys</taxon>
    </lineage>
</organism>
<dbReference type="PIRSF" id="PIRSF000103">
    <property type="entry name" value="HIBADH"/>
    <property type="match status" value="1"/>
</dbReference>
<dbReference type="OrthoDB" id="21615at2759"/>
<dbReference type="GO" id="GO:0050661">
    <property type="term" value="F:NADP binding"/>
    <property type="evidence" value="ECO:0007669"/>
    <property type="project" value="InterPro"/>
</dbReference>
<comment type="pathway">
    <text evidence="1">Amino-acid degradation; L-valine degradation.</text>
</comment>
<feature type="domain" description="6-phosphogluconate dehydrogenase NADP-binding" evidence="9">
    <location>
        <begin position="14"/>
        <end position="132"/>
    </location>
</feature>
<evidence type="ECO:0000259" key="9">
    <source>
        <dbReference type="Pfam" id="PF03446"/>
    </source>
</evidence>
<dbReference type="InterPro" id="IPR029154">
    <property type="entry name" value="HIBADH-like_NADP-bd"/>
</dbReference>
<dbReference type="SUPFAM" id="SSF51735">
    <property type="entry name" value="NAD(P)-binding Rossmann-fold domains"/>
    <property type="match status" value="1"/>
</dbReference>
<evidence type="ECO:0000256" key="4">
    <source>
        <dbReference type="ARBA" id="ARBA00022456"/>
    </source>
</evidence>
<dbReference type="InterPro" id="IPR015815">
    <property type="entry name" value="HIBADH-related"/>
</dbReference>
<dbReference type="InterPro" id="IPR006115">
    <property type="entry name" value="6PGDH_NADP-bd"/>
</dbReference>
<evidence type="ECO:0000256" key="7">
    <source>
        <dbReference type="ARBA" id="ARBA00049197"/>
    </source>
</evidence>
<protein>
    <recommendedName>
        <fullName evidence="3">3-hydroxyisobutyrate dehydrogenase</fullName>
        <ecNumber evidence="3">1.1.1.31</ecNumber>
    </recommendedName>
</protein>
<dbReference type="Pfam" id="PF14833">
    <property type="entry name" value="NAD_binding_11"/>
    <property type="match status" value="1"/>
</dbReference>